<evidence type="ECO:0008006" key="3">
    <source>
        <dbReference type="Google" id="ProtNLM"/>
    </source>
</evidence>
<sequence length="171" mass="17558">MSIAGPSAGTVATTYLPTPKDVKEQLAGLLGRDVSLSPTTPMSPGSAEAKTVAVYVDDRLGVRAVIACDLAFSAYAGAAIGLVPPSGAAAAIEAKALDETLSENLYEVLNVMAAVFNAEGAVHVKLRDVHPSGTRIPPAVHIRLVPLGRREDFTVDIAGYGTGLFSVVVCA</sequence>
<evidence type="ECO:0000313" key="2">
    <source>
        <dbReference type="Proteomes" id="UP000473325"/>
    </source>
</evidence>
<keyword evidence="2" id="KW-1185">Reference proteome</keyword>
<comment type="caution">
    <text evidence="1">The sequence shown here is derived from an EMBL/GenBank/DDBJ whole genome shotgun (WGS) entry which is preliminary data.</text>
</comment>
<dbReference type="AlphaFoldDB" id="A0A6L7EQV2"/>
<evidence type="ECO:0000313" key="1">
    <source>
        <dbReference type="EMBL" id="MXG87946.1"/>
    </source>
</evidence>
<dbReference type="EMBL" id="WUEK01000001">
    <property type="protein sequence ID" value="MXG87946.1"/>
    <property type="molecule type" value="Genomic_DNA"/>
</dbReference>
<reference evidence="1 2" key="1">
    <citation type="submission" date="2019-12" db="EMBL/GenBank/DDBJ databases">
        <authorList>
            <person name="Kun Z."/>
        </authorList>
    </citation>
    <scope>NUCLEOTIDE SEQUENCE [LARGE SCALE GENOMIC DNA]</scope>
    <source>
        <strain evidence="1 2">YIM 123512</strain>
    </source>
</reference>
<gene>
    <name evidence="1" type="ORF">GRQ65_00090</name>
</gene>
<name>A0A6L7EQV2_9ACTN</name>
<proteinExistence type="predicted"/>
<accession>A0A6L7EQV2</accession>
<protein>
    <recommendedName>
        <fullName evidence="3">Chemotaxis protein CheX</fullName>
    </recommendedName>
</protein>
<organism evidence="1 2">
    <name type="scientific">Nocardioides flavescens</name>
    <dbReference type="NCBI Taxonomy" id="2691959"/>
    <lineage>
        <taxon>Bacteria</taxon>
        <taxon>Bacillati</taxon>
        <taxon>Actinomycetota</taxon>
        <taxon>Actinomycetes</taxon>
        <taxon>Propionibacteriales</taxon>
        <taxon>Nocardioidaceae</taxon>
        <taxon>Nocardioides</taxon>
    </lineage>
</organism>
<dbReference type="Proteomes" id="UP000473325">
    <property type="component" value="Unassembled WGS sequence"/>
</dbReference>
<dbReference type="RefSeq" id="WP_160873947.1">
    <property type="nucleotide sequence ID" value="NZ_WUEK01000001.1"/>
</dbReference>